<protein>
    <submittedName>
        <fullName evidence="6">BA75_05248T0</fullName>
    </submittedName>
</protein>
<evidence type="ECO:0000313" key="7">
    <source>
        <dbReference type="Proteomes" id="UP000094565"/>
    </source>
</evidence>
<proteinExistence type="predicted"/>
<dbReference type="InterPro" id="IPR003593">
    <property type="entry name" value="AAA+_ATPase"/>
</dbReference>
<dbReference type="Proteomes" id="UP000094565">
    <property type="component" value="Chromosome 4"/>
</dbReference>
<gene>
    <name evidence="6" type="ORF">ATY40_BA7505248</name>
</gene>
<evidence type="ECO:0000313" key="6">
    <source>
        <dbReference type="EMBL" id="ANZ77638.1"/>
    </source>
</evidence>
<feature type="compositionally biased region" description="Basic and acidic residues" evidence="4">
    <location>
        <begin position="152"/>
        <end position="170"/>
    </location>
</feature>
<keyword evidence="3" id="KW-0175">Coiled coil</keyword>
<feature type="region of interest" description="Disordered" evidence="4">
    <location>
        <begin position="152"/>
        <end position="176"/>
    </location>
</feature>
<name>A0A1B2JIG4_PICPA</name>
<dbReference type="Pfam" id="PF00005">
    <property type="entry name" value="ABC_tran"/>
    <property type="match status" value="2"/>
</dbReference>
<sequence length="723" mass="81305">MGFEKRERMKKILNKDLPEALCKNVGQCALGMLWRVLPNFYPPLHEINPHLVFSLSMSTTTPSRIKLIAQGGHNVIVYKEAEKLKAEIILNNPQGAGKHYKGLEVCIDGSADLSHIRSLSPEAQALHVDLCLAKDLEPVKVVLRKNARTLGDVEKVPPDNPSEKESEKQSLKSSSSPLHGYGIYYKDFVPSSGTIGISVYNLDLSFEKKRLFADLDFFLKLGEKVTIVGDNGSGKTTFLKLISGVEEYAYSGLVVIEGRIAYLPQHFEDVCGDELAIVTLLKSLYDPDIDEFLTKPYKAFSSEWLQELNTLGGHEIFKQANHIGLPTNLLKMPFKHLSGGEKTKVMLCALSILEPDIILLDEPTNCLDWRSIEWLESFLKNFDGGVVMITHDRTLINAVSNRISELSPHTKKFTHFRGQYKHYLKEEEKRRQRLIEERKHQQKELKKLTLKANQAKGKVKSRIVRSGTDRDKLSYNNKEQRAQKGVNRAFTQLSDKVDQLKDDLMDVIPERRHISFDFDDNPAFSASLLSIEVSNVSKSFERTLFSNVSFTLTKGDRLIIQGPNGSGKSTLMKIIMSLIEPDEGSVTISGNAKVGYLDQEQESLPLDKSPISLLKKDPSINATDANAITILCNYGIYTWHDLKNPLKTLSIGCRRKAQLCQLNMRGSSILLLDEPTNHIDFPSLEFIEEALLTFPGIIIAATHDRYFTEKVGTRILDLSDCKA</sequence>
<keyword evidence="2" id="KW-0067">ATP-binding</keyword>
<dbReference type="PROSITE" id="PS00211">
    <property type="entry name" value="ABC_TRANSPORTER_1"/>
    <property type="match status" value="1"/>
</dbReference>
<dbReference type="InterPro" id="IPR027417">
    <property type="entry name" value="P-loop_NTPase"/>
</dbReference>
<feature type="coiled-coil region" evidence="3">
    <location>
        <begin position="424"/>
        <end position="458"/>
    </location>
</feature>
<dbReference type="InterPro" id="IPR017871">
    <property type="entry name" value="ABC_transporter-like_CS"/>
</dbReference>
<dbReference type="InterPro" id="IPR051309">
    <property type="entry name" value="ABCF_ATPase"/>
</dbReference>
<dbReference type="InterPro" id="IPR003439">
    <property type="entry name" value="ABC_transporter-like_ATP-bd"/>
</dbReference>
<dbReference type="EMBL" id="CP014587">
    <property type="protein sequence ID" value="ANZ77638.1"/>
    <property type="molecule type" value="Genomic_DNA"/>
</dbReference>
<evidence type="ECO:0000259" key="5">
    <source>
        <dbReference type="PROSITE" id="PS50893"/>
    </source>
</evidence>
<dbReference type="FunFam" id="3.40.50.300:FF:000011">
    <property type="entry name" value="Putative ABC transporter ATP-binding component"/>
    <property type="match status" value="1"/>
</dbReference>
<evidence type="ECO:0000256" key="2">
    <source>
        <dbReference type="ARBA" id="ARBA00022840"/>
    </source>
</evidence>
<dbReference type="OrthoDB" id="6500128at2759"/>
<dbReference type="SUPFAM" id="SSF52540">
    <property type="entry name" value="P-loop containing nucleoside triphosphate hydrolases"/>
    <property type="match status" value="2"/>
</dbReference>
<dbReference type="PANTHER" id="PTHR42855">
    <property type="entry name" value="ABC TRANSPORTER ATP-BINDING SUBUNIT"/>
    <property type="match status" value="1"/>
</dbReference>
<feature type="domain" description="ABC transporter" evidence="5">
    <location>
        <begin position="197"/>
        <end position="442"/>
    </location>
</feature>
<organism evidence="6 7">
    <name type="scientific">Komagataella pastoris</name>
    <name type="common">Yeast</name>
    <name type="synonym">Pichia pastoris</name>
    <dbReference type="NCBI Taxonomy" id="4922"/>
    <lineage>
        <taxon>Eukaryota</taxon>
        <taxon>Fungi</taxon>
        <taxon>Dikarya</taxon>
        <taxon>Ascomycota</taxon>
        <taxon>Saccharomycotina</taxon>
        <taxon>Pichiomycetes</taxon>
        <taxon>Pichiales</taxon>
        <taxon>Pichiaceae</taxon>
        <taxon>Komagataella</taxon>
    </lineage>
</organism>
<evidence type="ECO:0000256" key="3">
    <source>
        <dbReference type="SAM" id="Coils"/>
    </source>
</evidence>
<dbReference type="SMART" id="SM00382">
    <property type="entry name" value="AAA"/>
    <property type="match status" value="2"/>
</dbReference>
<dbReference type="CDD" id="cd03221">
    <property type="entry name" value="ABCF_EF-3"/>
    <property type="match status" value="2"/>
</dbReference>
<dbReference type="PANTHER" id="PTHR42855:SF2">
    <property type="entry name" value="DRUG RESISTANCE ABC TRANSPORTER,ATP-BINDING PROTEIN"/>
    <property type="match status" value="1"/>
</dbReference>
<dbReference type="GO" id="GO:0016887">
    <property type="term" value="F:ATP hydrolysis activity"/>
    <property type="evidence" value="ECO:0007669"/>
    <property type="project" value="InterPro"/>
</dbReference>
<dbReference type="GO" id="GO:0005524">
    <property type="term" value="F:ATP binding"/>
    <property type="evidence" value="ECO:0007669"/>
    <property type="project" value="UniProtKB-KW"/>
</dbReference>
<evidence type="ECO:0000256" key="1">
    <source>
        <dbReference type="ARBA" id="ARBA00022741"/>
    </source>
</evidence>
<dbReference type="AlphaFoldDB" id="A0A1B2JIG4"/>
<reference evidence="6 7" key="1">
    <citation type="submission" date="2016-02" db="EMBL/GenBank/DDBJ databases">
        <title>Comparative genomic and transcriptomic foundation for Pichia pastoris.</title>
        <authorList>
            <person name="Love K.R."/>
            <person name="Shah K.A."/>
            <person name="Whittaker C.A."/>
            <person name="Wu J."/>
            <person name="Bartlett M.C."/>
            <person name="Ma D."/>
            <person name="Leeson R.L."/>
            <person name="Priest M."/>
            <person name="Young S.K."/>
            <person name="Love J.C."/>
        </authorList>
    </citation>
    <scope>NUCLEOTIDE SEQUENCE [LARGE SCALE GENOMIC DNA]</scope>
    <source>
        <strain evidence="6 7">ATCC 28485</strain>
    </source>
</reference>
<keyword evidence="7" id="KW-1185">Reference proteome</keyword>
<feature type="domain" description="ABC transporter" evidence="5">
    <location>
        <begin position="528"/>
        <end position="723"/>
    </location>
</feature>
<dbReference type="PROSITE" id="PS50893">
    <property type="entry name" value="ABC_TRANSPORTER_2"/>
    <property type="match status" value="2"/>
</dbReference>
<evidence type="ECO:0000256" key="4">
    <source>
        <dbReference type="SAM" id="MobiDB-lite"/>
    </source>
</evidence>
<accession>A0A1B2JIG4</accession>
<dbReference type="Gene3D" id="3.40.50.300">
    <property type="entry name" value="P-loop containing nucleotide triphosphate hydrolases"/>
    <property type="match status" value="2"/>
</dbReference>
<keyword evidence="1" id="KW-0547">Nucleotide-binding</keyword>